<keyword evidence="3" id="KW-1185">Reference proteome</keyword>
<dbReference type="RefSeq" id="WP_132430176.1">
    <property type="nucleotide sequence ID" value="NZ_SMFZ01000002.1"/>
</dbReference>
<dbReference type="InterPro" id="IPR055492">
    <property type="entry name" value="DUF7064"/>
</dbReference>
<sequence>MIRPEDAQFHAPTSDDPLWAETNYFGLYAGQDTDTPMNIGLYGLFREPLGVVGSTVSVNSRKVIAPWEADYWESQEHLVVPQPSNLIDYELANGLKVVATDPHKIWDVSYSDPAADLEIRFRYTALHEPFDINDPDQDPLAAGRDMDKTWGHAYAGHFDQSGHYEGEIRLRGVTTPIDCVSTMDHSWGVRAERQTSRLSWMHAHVSPDLFVHGLFDFTTENGPDGDSPLRLTHGYVFDGGTLYGLKAGSGLTRRSRLYPEHIQITVTDERDQSWDVEGHALTTFPWQSQPGVVGHNSLLRWTLGRSGESGQTGYGECMDFIGLGELGDVYHRVNAGA</sequence>
<evidence type="ECO:0000259" key="1">
    <source>
        <dbReference type="Pfam" id="PF23212"/>
    </source>
</evidence>
<proteinExistence type="predicted"/>
<name>A0A4R1HGV4_PSEEN</name>
<dbReference type="Pfam" id="PF23212">
    <property type="entry name" value="DUF7064"/>
    <property type="match status" value="1"/>
</dbReference>
<organism evidence="2 3">
    <name type="scientific">Pseudonocardia endophytica</name>
    <dbReference type="NCBI Taxonomy" id="401976"/>
    <lineage>
        <taxon>Bacteria</taxon>
        <taxon>Bacillati</taxon>
        <taxon>Actinomycetota</taxon>
        <taxon>Actinomycetes</taxon>
        <taxon>Pseudonocardiales</taxon>
        <taxon>Pseudonocardiaceae</taxon>
        <taxon>Pseudonocardia</taxon>
    </lineage>
</organism>
<accession>A0A4R1HGV4</accession>
<dbReference type="OrthoDB" id="7054648at2"/>
<comment type="caution">
    <text evidence="2">The sequence shown here is derived from an EMBL/GenBank/DDBJ whole genome shotgun (WGS) entry which is preliminary data.</text>
</comment>
<dbReference type="AlphaFoldDB" id="A0A4R1HGV4"/>
<evidence type="ECO:0000313" key="2">
    <source>
        <dbReference type="EMBL" id="TCK21424.1"/>
    </source>
</evidence>
<dbReference type="Proteomes" id="UP000295560">
    <property type="component" value="Unassembled WGS sequence"/>
</dbReference>
<evidence type="ECO:0000313" key="3">
    <source>
        <dbReference type="Proteomes" id="UP000295560"/>
    </source>
</evidence>
<dbReference type="EMBL" id="SMFZ01000002">
    <property type="protein sequence ID" value="TCK21424.1"/>
    <property type="molecule type" value="Genomic_DNA"/>
</dbReference>
<gene>
    <name evidence="2" type="ORF">EV378_5410</name>
</gene>
<feature type="domain" description="DUF7064" evidence="1">
    <location>
        <begin position="198"/>
        <end position="315"/>
    </location>
</feature>
<protein>
    <recommendedName>
        <fullName evidence="1">DUF7064 domain-containing protein</fullName>
    </recommendedName>
</protein>
<reference evidence="2 3" key="1">
    <citation type="submission" date="2019-03" db="EMBL/GenBank/DDBJ databases">
        <title>Sequencing the genomes of 1000 actinobacteria strains.</title>
        <authorList>
            <person name="Klenk H.-P."/>
        </authorList>
    </citation>
    <scope>NUCLEOTIDE SEQUENCE [LARGE SCALE GENOMIC DNA]</scope>
    <source>
        <strain evidence="2 3">DSM 44969</strain>
    </source>
</reference>